<dbReference type="EMBL" id="FRBR01000003">
    <property type="protein sequence ID" value="SHL55055.1"/>
    <property type="molecule type" value="Genomic_DNA"/>
</dbReference>
<evidence type="ECO:0000313" key="1">
    <source>
        <dbReference type="EMBL" id="SHL55055.1"/>
    </source>
</evidence>
<keyword evidence="2" id="KW-1185">Reference proteome</keyword>
<evidence type="ECO:0000313" key="2">
    <source>
        <dbReference type="Proteomes" id="UP000183974"/>
    </source>
</evidence>
<accession>A0A1M7BJ38</accession>
<protein>
    <submittedName>
        <fullName evidence="1">Uncharacterized protein</fullName>
    </submittedName>
</protein>
<dbReference type="AlphaFoldDB" id="A0A1M7BJ38"/>
<proteinExistence type="predicted"/>
<dbReference type="STRING" id="337701.SAMN05444398_103268"/>
<name>A0A1M7BJ38_9RHOB</name>
<reference evidence="1 2" key="1">
    <citation type="submission" date="2016-11" db="EMBL/GenBank/DDBJ databases">
        <authorList>
            <person name="Jaros S."/>
            <person name="Januszkiewicz K."/>
            <person name="Wedrychowicz H."/>
        </authorList>
    </citation>
    <scope>NUCLEOTIDE SEQUENCE [LARGE SCALE GENOMIC DNA]</scope>
    <source>
        <strain evidence="1 2">DSM 29589</strain>
    </source>
</reference>
<organism evidence="1 2">
    <name type="scientific">Roseovarius pacificus</name>
    <dbReference type="NCBI Taxonomy" id="337701"/>
    <lineage>
        <taxon>Bacteria</taxon>
        <taxon>Pseudomonadati</taxon>
        <taxon>Pseudomonadota</taxon>
        <taxon>Alphaproteobacteria</taxon>
        <taxon>Rhodobacterales</taxon>
        <taxon>Roseobacteraceae</taxon>
        <taxon>Roseovarius</taxon>
    </lineage>
</organism>
<gene>
    <name evidence="1" type="ORF">SAMN05444398_103268</name>
</gene>
<dbReference type="Proteomes" id="UP000183974">
    <property type="component" value="Unassembled WGS sequence"/>
</dbReference>
<dbReference type="RefSeq" id="WP_143163168.1">
    <property type="nucleotide sequence ID" value="NZ_BMLR01000003.1"/>
</dbReference>
<sequence>MLHPETRKTAGIEARTVFDEIQSERKSEVNIPKHDDECNCLPAEWLAELEDFLALADDELEGKRPTSRNIAQARSYLRHAACRVERLIGGAA</sequence>